<reference evidence="1 2" key="1">
    <citation type="journal article" date="2024" name="Int. J. Syst. Evol. Microbiol.">
        <title>Paenibacillus hexagrammi sp. nov., a novel bacterium isolated from the gut content of Hexagrammos agrammus.</title>
        <authorList>
            <person name="Jung H.K."/>
            <person name="Kim D.G."/>
            <person name="Zin H."/>
            <person name="Park J."/>
            <person name="Jung H."/>
            <person name="Kim Y.O."/>
            <person name="Kong H.J."/>
            <person name="Kim J.W."/>
            <person name="Kim Y.S."/>
        </authorList>
    </citation>
    <scope>NUCLEOTIDE SEQUENCE [LARGE SCALE GENOMIC DNA]</scope>
    <source>
        <strain evidence="1 2">YPD9-1</strain>
    </source>
</reference>
<sequence length="132" mass="15248">MKEVAYAEIVRFTERNDIRCADIEVKLEGSSETYLAEFTASGDHLEMSHIYKKDVSTEIDWYDNNLHDAYVDVSEQLFGRKASIAKGNEREDFKEQVLTFGSVKKELEDHFKMMRKASVFGTEDADSQELLH</sequence>
<proteinExistence type="predicted"/>
<evidence type="ECO:0000313" key="2">
    <source>
        <dbReference type="Proteomes" id="UP001649230"/>
    </source>
</evidence>
<dbReference type="RefSeq" id="WP_235118013.1">
    <property type="nucleotide sequence ID" value="NZ_CP090978.1"/>
</dbReference>
<name>A0ABY3SCE2_9BACL</name>
<keyword evidence="2" id="KW-1185">Reference proteome</keyword>
<dbReference type="EMBL" id="CP090978">
    <property type="protein sequence ID" value="UJF31668.1"/>
    <property type="molecule type" value="Genomic_DNA"/>
</dbReference>
<protein>
    <submittedName>
        <fullName evidence="1">Uncharacterized protein</fullName>
    </submittedName>
</protein>
<gene>
    <name evidence="1" type="ORF">L0M14_17980</name>
</gene>
<evidence type="ECO:0000313" key="1">
    <source>
        <dbReference type="EMBL" id="UJF31668.1"/>
    </source>
</evidence>
<dbReference type="Proteomes" id="UP001649230">
    <property type="component" value="Chromosome"/>
</dbReference>
<organism evidence="1 2">
    <name type="scientific">Paenibacillus hexagrammi</name>
    <dbReference type="NCBI Taxonomy" id="2908839"/>
    <lineage>
        <taxon>Bacteria</taxon>
        <taxon>Bacillati</taxon>
        <taxon>Bacillota</taxon>
        <taxon>Bacilli</taxon>
        <taxon>Bacillales</taxon>
        <taxon>Paenibacillaceae</taxon>
        <taxon>Paenibacillus</taxon>
    </lineage>
</organism>
<accession>A0ABY3SCE2</accession>